<comment type="caution">
    <text evidence="1">The sequence shown here is derived from an EMBL/GenBank/DDBJ whole genome shotgun (WGS) entry which is preliminary data.</text>
</comment>
<dbReference type="Proteomes" id="UP000050421">
    <property type="component" value="Unassembled WGS sequence"/>
</dbReference>
<dbReference type="EMBL" id="LJXT01000047">
    <property type="protein sequence ID" value="KPQ15776.1"/>
    <property type="molecule type" value="Genomic_DNA"/>
</dbReference>
<protein>
    <submittedName>
        <fullName evidence="1">Uncharacterized protein</fullName>
    </submittedName>
</protein>
<organism evidence="1 2">
    <name type="scientific">Algoriphagus marincola HL-49</name>
    <dbReference type="NCBI Taxonomy" id="1305737"/>
    <lineage>
        <taxon>Bacteria</taxon>
        <taxon>Pseudomonadati</taxon>
        <taxon>Bacteroidota</taxon>
        <taxon>Cytophagia</taxon>
        <taxon>Cytophagales</taxon>
        <taxon>Cyclobacteriaceae</taxon>
        <taxon>Algoriphagus</taxon>
    </lineage>
</organism>
<evidence type="ECO:0000313" key="2">
    <source>
        <dbReference type="Proteomes" id="UP000050421"/>
    </source>
</evidence>
<gene>
    <name evidence="1" type="ORF">HLUCCX10_08710</name>
</gene>
<name>A0A0P7Y680_9BACT</name>
<dbReference type="STRING" id="1305737.GCA_000526355_02228"/>
<accession>A0A0P7Y680</accession>
<dbReference type="PATRIC" id="fig|1305737.6.peg.2369"/>
<proteinExistence type="predicted"/>
<sequence>MLKQLKYAVGEALAYLLPSIHKGEKGDKSVIPNCRQSIVC</sequence>
<dbReference type="AlphaFoldDB" id="A0A0P7Y680"/>
<evidence type="ECO:0000313" key="1">
    <source>
        <dbReference type="EMBL" id="KPQ15776.1"/>
    </source>
</evidence>
<reference evidence="1 2" key="1">
    <citation type="submission" date="2015-09" db="EMBL/GenBank/DDBJ databases">
        <title>Identification and resolution of microdiversity through metagenomic sequencing of parallel consortia.</title>
        <authorList>
            <person name="Nelson W.C."/>
            <person name="Romine M.F."/>
            <person name="Lindemann S.R."/>
        </authorList>
    </citation>
    <scope>NUCLEOTIDE SEQUENCE [LARGE SCALE GENOMIC DNA]</scope>
    <source>
        <strain evidence="1">HL-49</strain>
    </source>
</reference>